<feature type="region of interest" description="Disordered" evidence="1">
    <location>
        <begin position="39"/>
        <end position="72"/>
    </location>
</feature>
<evidence type="ECO:0000256" key="1">
    <source>
        <dbReference type="SAM" id="MobiDB-lite"/>
    </source>
</evidence>
<dbReference type="EMBL" id="CDMZ01000518">
    <property type="protein sequence ID" value="CEM16000.1"/>
    <property type="molecule type" value="Genomic_DNA"/>
</dbReference>
<sequence length="417" mass="44559">MRFVLLAAVAPLVLFGVEAAPVVAEDNAAAAVEAVKAPEPVTVENAPPEPAQTETETAQPEEETASAPLSEEEERHMMIEEYATEVGMDVASSMEPVYLKDTVYVPTLNWVAATNEKGEEMSPEEFEEAEAETEEHVDIDPEPQEEEAETAEDRHLLGYRPQPFRPGNYNPPGLRGGLGYTPNPPGPRGGRGYGYGPNPPGPRGGIGVGRGRFRGLYRPQPFRPGNYNPPGLRGGLGYTPNPPGPRGGRGYGYGPNPPGPRGGIGVGRGRFRGLQAFRYNPPGPRGGIGRTPNPPGPVGGRGYGYGPNPPGPVGGVGVGRRRGLQGDEGESFDDVNPEEEGQMTDEEIAAIEEEAMDLENSLKPIFLEDRVLVPEISWSPVGNPNEKISQDQFAEMIADVEAKAIAAEEANAPQLRM</sequence>
<accession>A0A0G4FQ87</accession>
<name>A0A0G4FQ87_9ALVE</name>
<dbReference type="VEuPathDB" id="CryptoDB:Cvel_3579"/>
<evidence type="ECO:0000313" key="3">
    <source>
        <dbReference type="EMBL" id="CEM16000.1"/>
    </source>
</evidence>
<feature type="compositionally biased region" description="Acidic residues" evidence="1">
    <location>
        <begin position="140"/>
        <end position="150"/>
    </location>
</feature>
<feature type="signal peptide" evidence="2">
    <location>
        <begin position="1"/>
        <end position="19"/>
    </location>
</feature>
<evidence type="ECO:0000256" key="2">
    <source>
        <dbReference type="SAM" id="SignalP"/>
    </source>
</evidence>
<proteinExistence type="predicted"/>
<feature type="compositionally biased region" description="Acidic residues" evidence="1">
    <location>
        <begin position="327"/>
        <end position="343"/>
    </location>
</feature>
<reference evidence="3" key="1">
    <citation type="submission" date="2014-11" db="EMBL/GenBank/DDBJ databases">
        <authorList>
            <person name="Otto D Thomas"/>
            <person name="Naeem Raeece"/>
        </authorList>
    </citation>
    <scope>NUCLEOTIDE SEQUENCE</scope>
</reference>
<feature type="chain" id="PRO_5005189593" evidence="2">
    <location>
        <begin position="20"/>
        <end position="417"/>
    </location>
</feature>
<organism evidence="3">
    <name type="scientific">Chromera velia CCMP2878</name>
    <dbReference type="NCBI Taxonomy" id="1169474"/>
    <lineage>
        <taxon>Eukaryota</taxon>
        <taxon>Sar</taxon>
        <taxon>Alveolata</taxon>
        <taxon>Colpodellida</taxon>
        <taxon>Chromeraceae</taxon>
        <taxon>Chromera</taxon>
    </lineage>
</organism>
<protein>
    <submittedName>
        <fullName evidence="3">Uncharacterized protein</fullName>
    </submittedName>
</protein>
<feature type="compositionally biased region" description="Low complexity" evidence="1">
    <location>
        <begin position="39"/>
        <end position="58"/>
    </location>
</feature>
<keyword evidence="2" id="KW-0732">Signal</keyword>
<dbReference type="AlphaFoldDB" id="A0A0G4FQ87"/>
<feature type="region of interest" description="Disordered" evidence="1">
    <location>
        <begin position="133"/>
        <end position="152"/>
    </location>
</feature>
<gene>
    <name evidence="3" type="ORF">Cvel_3579</name>
</gene>
<feature type="region of interest" description="Disordered" evidence="1">
    <location>
        <begin position="158"/>
        <end position="343"/>
    </location>
</feature>